<keyword evidence="2" id="KW-0732">Signal</keyword>
<evidence type="ECO:0000313" key="3">
    <source>
        <dbReference type="EMBL" id="VAI87330.1"/>
    </source>
</evidence>
<dbReference type="Proteomes" id="UP000324705">
    <property type="component" value="Chromosome 7B"/>
</dbReference>
<dbReference type="AlphaFoldDB" id="A0A9R1C0W5"/>
<feature type="compositionally biased region" description="Low complexity" evidence="1">
    <location>
        <begin position="117"/>
        <end position="133"/>
    </location>
</feature>
<evidence type="ECO:0000256" key="2">
    <source>
        <dbReference type="SAM" id="SignalP"/>
    </source>
</evidence>
<feature type="compositionally biased region" description="Polar residues" evidence="1">
    <location>
        <begin position="92"/>
        <end position="104"/>
    </location>
</feature>
<feature type="signal peptide" evidence="2">
    <location>
        <begin position="1"/>
        <end position="19"/>
    </location>
</feature>
<evidence type="ECO:0000256" key="1">
    <source>
        <dbReference type="SAM" id="MobiDB-lite"/>
    </source>
</evidence>
<gene>
    <name evidence="3" type="ORF">TRITD_7Bv1G095430</name>
</gene>
<proteinExistence type="predicted"/>
<feature type="chain" id="PRO_5040267700" description="Secreted protein" evidence="2">
    <location>
        <begin position="20"/>
        <end position="133"/>
    </location>
</feature>
<accession>A0A9R1C0W5</accession>
<reference evidence="3 4" key="1">
    <citation type="submission" date="2017-09" db="EMBL/GenBank/DDBJ databases">
        <authorList>
            <consortium name="International Durum Wheat Genome Sequencing Consortium (IDWGSC)"/>
            <person name="Milanesi L."/>
        </authorList>
    </citation>
    <scope>NUCLEOTIDE SEQUENCE [LARGE SCALE GENOMIC DNA]</scope>
    <source>
        <strain evidence="4">cv. Svevo</strain>
    </source>
</reference>
<dbReference type="EMBL" id="LT934124">
    <property type="protein sequence ID" value="VAI87330.1"/>
    <property type="molecule type" value="Genomic_DNA"/>
</dbReference>
<keyword evidence="4" id="KW-1185">Reference proteome</keyword>
<sequence length="133" mass="14713">MRVIDVVVGLFLFARCCLLWEEVTPVLSGLTEASCAWGPWLTRFCHRLFYFVGDCQWTRCNCCPTAQRKRLRAQFVTNWGTGKGNLEPSGKTRPSCSSSLTRRQLPTPACAPPLPPSYSGSGEHESSGSGWTP</sequence>
<name>A0A9R1C0W5_TRITD</name>
<evidence type="ECO:0000313" key="4">
    <source>
        <dbReference type="Proteomes" id="UP000324705"/>
    </source>
</evidence>
<protein>
    <recommendedName>
        <fullName evidence="5">Secreted protein</fullName>
    </recommendedName>
</protein>
<evidence type="ECO:0008006" key="5">
    <source>
        <dbReference type="Google" id="ProtNLM"/>
    </source>
</evidence>
<organism evidence="3 4">
    <name type="scientific">Triticum turgidum subsp. durum</name>
    <name type="common">Durum wheat</name>
    <name type="synonym">Triticum durum</name>
    <dbReference type="NCBI Taxonomy" id="4567"/>
    <lineage>
        <taxon>Eukaryota</taxon>
        <taxon>Viridiplantae</taxon>
        <taxon>Streptophyta</taxon>
        <taxon>Embryophyta</taxon>
        <taxon>Tracheophyta</taxon>
        <taxon>Spermatophyta</taxon>
        <taxon>Magnoliopsida</taxon>
        <taxon>Liliopsida</taxon>
        <taxon>Poales</taxon>
        <taxon>Poaceae</taxon>
        <taxon>BOP clade</taxon>
        <taxon>Pooideae</taxon>
        <taxon>Triticodae</taxon>
        <taxon>Triticeae</taxon>
        <taxon>Triticinae</taxon>
        <taxon>Triticum</taxon>
    </lineage>
</organism>
<feature type="region of interest" description="Disordered" evidence="1">
    <location>
        <begin position="80"/>
        <end position="133"/>
    </location>
</feature>
<dbReference type="Gramene" id="TRITD7Bv1G095430.1">
    <property type="protein sequence ID" value="TRITD7Bv1G095430.1"/>
    <property type="gene ID" value="TRITD7Bv1G095430"/>
</dbReference>